<keyword evidence="2" id="KW-0238">DNA-binding</keyword>
<dbReference type="STRING" id="65489.A0A0D3EIN2"/>
<dbReference type="Gene3D" id="2.170.150.80">
    <property type="entry name" value="NAC domain"/>
    <property type="match status" value="1"/>
</dbReference>
<dbReference type="Pfam" id="PF02365">
    <property type="entry name" value="NAM"/>
    <property type="match status" value="1"/>
</dbReference>
<dbReference type="InterPro" id="IPR036093">
    <property type="entry name" value="NAC_dom_sf"/>
</dbReference>
<protein>
    <recommendedName>
        <fullName evidence="5">NAC domain-containing protein</fullName>
    </recommendedName>
</protein>
<dbReference type="GO" id="GO:0003677">
    <property type="term" value="F:DNA binding"/>
    <property type="evidence" value="ECO:0007669"/>
    <property type="project" value="UniProtKB-KW"/>
</dbReference>
<keyword evidence="4" id="KW-0539">Nucleus</keyword>
<reference evidence="6" key="1">
    <citation type="journal article" date="2009" name="Rice">
        <title>De Novo Next Generation Sequencing of Plant Genomes.</title>
        <authorList>
            <person name="Rounsley S."/>
            <person name="Marri P.R."/>
            <person name="Yu Y."/>
            <person name="He R."/>
            <person name="Sisneros N."/>
            <person name="Goicoechea J.L."/>
            <person name="Lee S.J."/>
            <person name="Angelova A."/>
            <person name="Kudrna D."/>
            <person name="Luo M."/>
            <person name="Affourtit J."/>
            <person name="Desany B."/>
            <person name="Knight J."/>
            <person name="Niazi F."/>
            <person name="Egholm M."/>
            <person name="Wing R.A."/>
        </authorList>
    </citation>
    <scope>NUCLEOTIDE SEQUENCE [LARGE SCALE GENOMIC DNA]</scope>
    <source>
        <strain evidence="6">cv. IRGC 105608</strain>
    </source>
</reference>
<evidence type="ECO:0000256" key="2">
    <source>
        <dbReference type="ARBA" id="ARBA00023125"/>
    </source>
</evidence>
<name>A0A0D3EIN2_9ORYZ</name>
<dbReference type="HOGENOM" id="CLU_035664_8_5_1"/>
<dbReference type="PANTHER" id="PTHR31719:SF250">
    <property type="entry name" value="OS05G0415400 PROTEIN"/>
    <property type="match status" value="1"/>
</dbReference>
<keyword evidence="7" id="KW-1185">Reference proteome</keyword>
<dbReference type="AlphaFoldDB" id="A0A0D3EIN2"/>
<keyword evidence="1" id="KW-0805">Transcription regulation</keyword>
<dbReference type="PANTHER" id="PTHR31719">
    <property type="entry name" value="NAC TRANSCRIPTION FACTOR 56"/>
    <property type="match status" value="1"/>
</dbReference>
<feature type="domain" description="NAC" evidence="5">
    <location>
        <begin position="23"/>
        <end position="175"/>
    </location>
</feature>
<evidence type="ECO:0000259" key="5">
    <source>
        <dbReference type="PROSITE" id="PS51005"/>
    </source>
</evidence>
<evidence type="ECO:0000313" key="7">
    <source>
        <dbReference type="Proteomes" id="UP000026960"/>
    </source>
</evidence>
<dbReference type="GO" id="GO:0006355">
    <property type="term" value="P:regulation of DNA-templated transcription"/>
    <property type="evidence" value="ECO:0007669"/>
    <property type="project" value="InterPro"/>
</dbReference>
<organism evidence="6">
    <name type="scientific">Oryza barthii</name>
    <dbReference type="NCBI Taxonomy" id="65489"/>
    <lineage>
        <taxon>Eukaryota</taxon>
        <taxon>Viridiplantae</taxon>
        <taxon>Streptophyta</taxon>
        <taxon>Embryophyta</taxon>
        <taxon>Tracheophyta</taxon>
        <taxon>Spermatophyta</taxon>
        <taxon>Magnoliopsida</taxon>
        <taxon>Liliopsida</taxon>
        <taxon>Poales</taxon>
        <taxon>Poaceae</taxon>
        <taxon>BOP clade</taxon>
        <taxon>Oryzoideae</taxon>
        <taxon>Oryzeae</taxon>
        <taxon>Oryzinae</taxon>
        <taxon>Oryza</taxon>
    </lineage>
</organism>
<evidence type="ECO:0000256" key="1">
    <source>
        <dbReference type="ARBA" id="ARBA00023015"/>
    </source>
</evidence>
<dbReference type="PROSITE" id="PS51005">
    <property type="entry name" value="NAC"/>
    <property type="match status" value="1"/>
</dbReference>
<evidence type="ECO:0000256" key="3">
    <source>
        <dbReference type="ARBA" id="ARBA00023163"/>
    </source>
</evidence>
<dbReference type="Proteomes" id="UP000026960">
    <property type="component" value="Chromosome 1"/>
</dbReference>
<dbReference type="EnsemblPlants" id="OBART01G00330.1">
    <property type="protein sequence ID" value="OBART01G00330.1"/>
    <property type="gene ID" value="OBART01G00330"/>
</dbReference>
<sequence length="246" mass="27671">MTIDLQLPAAACGDHHTAAGAGLPPGFRFHPTDEELLLHYLGKRAAAAPCPAPVIAEVDIYKYNPWELPAMAVFGESDGEWYFFSPRDRKYPNGLDEWVLCRIYKKKEANQQLQHYIDMMMDDDNDDEHNLQVQQQAQSHRMPRPPSISDYLLDYSDDLPPSTDQTPSLHLGFTAVNEGNNNNNKRHKTMEEYYSISISTAEMLHASSSTSNNKSTRINFSSIFEPQTPAAAGHQLMSSHNDDTSI</sequence>
<evidence type="ECO:0000256" key="4">
    <source>
        <dbReference type="ARBA" id="ARBA00023242"/>
    </source>
</evidence>
<dbReference type="PaxDb" id="65489-OBART01G00330.1"/>
<keyword evidence="3" id="KW-0804">Transcription</keyword>
<evidence type="ECO:0000313" key="6">
    <source>
        <dbReference type="EnsemblPlants" id="OBART01G00330.1"/>
    </source>
</evidence>
<dbReference type="SUPFAM" id="SSF101941">
    <property type="entry name" value="NAC domain"/>
    <property type="match status" value="1"/>
</dbReference>
<accession>A0A0D3EIN2</accession>
<proteinExistence type="predicted"/>
<reference evidence="6" key="2">
    <citation type="submission" date="2015-03" db="UniProtKB">
        <authorList>
            <consortium name="EnsemblPlants"/>
        </authorList>
    </citation>
    <scope>IDENTIFICATION</scope>
</reference>
<dbReference type="Gramene" id="OBART01G00330.1">
    <property type="protein sequence ID" value="OBART01G00330.1"/>
    <property type="gene ID" value="OBART01G00330"/>
</dbReference>
<dbReference type="InterPro" id="IPR003441">
    <property type="entry name" value="NAC-dom"/>
</dbReference>
<dbReference type="eggNOG" id="ENOG502QSIY">
    <property type="taxonomic scope" value="Eukaryota"/>
</dbReference>